<protein>
    <submittedName>
        <fullName evidence="8">DNA damage induced apoptosis suppressor</fullName>
    </submittedName>
</protein>
<feature type="region of interest" description="Disordered" evidence="6">
    <location>
        <begin position="865"/>
        <end position="889"/>
    </location>
</feature>
<dbReference type="InterPro" id="IPR043522">
    <property type="entry name" value="DDIAS"/>
</dbReference>
<dbReference type="RefSeq" id="XP_030414262.1">
    <property type="nucleotide sequence ID" value="XM_030558402.1"/>
</dbReference>
<dbReference type="GeneTree" id="ENSGT00390000014932"/>
<dbReference type="Pfam" id="PF08646">
    <property type="entry name" value="Rep_fac-A_C"/>
    <property type="match status" value="1"/>
</dbReference>
<dbReference type="InterPro" id="IPR013955">
    <property type="entry name" value="Rep_factor-A_C"/>
</dbReference>
<dbReference type="GO" id="GO:0005634">
    <property type="term" value="C:nucleus"/>
    <property type="evidence" value="ECO:0007669"/>
    <property type="project" value="TreeGrafter"/>
</dbReference>
<sequence length="1017" mass="112482">MNGRRRLLAASVISVQNSSFVYPSCQNCFSKLILDSNRFKCLKCGCTGKAKDANYRYKLSLKVAGTSDLFDVTVFGSSLEPFFGVTAGCLQRYIQDFNQVSGELDRDASPHVLIQAVKTCFIGRRFIFGVKKQSSMYDVFWGLKYPAKKAVGLGHKMRNQTCVPLSVLLLTSHSSENHDGGHSVSDSILPNCSRINRLTRDLTACQIFLPNAAVAGFTVISYFHQLLQSANFRSSHSSSQQPDCPFIAIDEPSSELSSLCSSGSNSCFVQSRGRESFSVPWQQSFGLTSSSVEWVTTEDFSSLELSKAAGEQCKLHERDQTIQDLQLCNSMNERNEQQDSEFSSLSSRSDTITATEKLESCSHLKREWSPARNSSRLLQSPLDLGVKYSCLEIISRHDYCQEKSWNSLPCQIKDDSFCSSAVSLNHGSIAGTSQDDPMIWDELPFSESLNDFIVKIENQSTISAVGLNAHKCSLRERNELDENHSKTSCRQGIVHVACKSTTTTGRFPPLAENVNTCKEHILSCHQSHLTPVNGQASQCEPLYSILSTSTKGGRESDFIPDPPLLVLSQSSAVRATCVLSAGSFLQSEKANVNISNNAHSFTNLQCTMKDAEISYLQRREHPAHLHSLYDGCIADWENKENCSYPPNLRTDLTSSQELGCDLAAPYKAKNTCKRELELLTELQENTVRAINQNDMLQNNSNHSKSSYNASADLFEASAREMETMVEFSNKSHNSSAQENVSTEKYTASELVCSPLDVGCTYSESRSSLSLPPPFGKHSTPISYSLYDSELDLVDTQNFVPYSQSTPVARPLQKFRSQRGRESVLPKLTSKSPTKICCKSKQSRPSTKNTLVRQLTSKFLKHKRSSNTALSKSVSQQSFINSEVPENDSKEWIPPSATKLLQPVAFSNFKTVGLQARSQAICKPIDKKTISENKVSSGKSRTDTCLRSRKLNPMNRAGIPTTPIPTNAAKALLLKDAVSGTCACSETQKSRSCATYLVGGLDEAVSWSPELFTEKYYF</sequence>
<organism evidence="8 9">
    <name type="scientific">Gopherus evgoodei</name>
    <name type="common">Goodes thornscrub tortoise</name>
    <dbReference type="NCBI Taxonomy" id="1825980"/>
    <lineage>
        <taxon>Eukaryota</taxon>
        <taxon>Metazoa</taxon>
        <taxon>Chordata</taxon>
        <taxon>Craniata</taxon>
        <taxon>Vertebrata</taxon>
        <taxon>Euteleostomi</taxon>
        <taxon>Archelosauria</taxon>
        <taxon>Testudinata</taxon>
        <taxon>Testudines</taxon>
        <taxon>Cryptodira</taxon>
        <taxon>Durocryptodira</taxon>
        <taxon>Testudinoidea</taxon>
        <taxon>Testudinidae</taxon>
        <taxon>Gopherus</taxon>
    </lineage>
</organism>
<evidence type="ECO:0000313" key="9">
    <source>
        <dbReference type="Proteomes" id="UP000694390"/>
    </source>
</evidence>
<dbReference type="GO" id="GO:0008270">
    <property type="term" value="F:zinc ion binding"/>
    <property type="evidence" value="ECO:0007669"/>
    <property type="project" value="UniProtKB-KW"/>
</dbReference>
<feature type="compositionally biased region" description="Polar residues" evidence="6">
    <location>
        <begin position="865"/>
        <end position="880"/>
    </location>
</feature>
<dbReference type="PANTHER" id="PTHR35537">
    <property type="entry name" value="DNA DAMAGE-INDUCIBLE APOPTOSIS SUPPRESSOR PROTEIN DDIAS"/>
    <property type="match status" value="1"/>
</dbReference>
<keyword evidence="3" id="KW-0863">Zinc-finger</keyword>
<dbReference type="AlphaFoldDB" id="A0A8C4VKX7"/>
<dbReference type="CTD" id="220042"/>
<dbReference type="OrthoDB" id="9948238at2759"/>
<comment type="similarity">
    <text evidence="1">Belongs to the replication factor A protein 1 family.</text>
</comment>
<accession>A0A8C4VKX7</accession>
<keyword evidence="2" id="KW-0479">Metal-binding</keyword>
<dbReference type="SUPFAM" id="SSF50249">
    <property type="entry name" value="Nucleic acid-binding proteins"/>
    <property type="match status" value="1"/>
</dbReference>
<evidence type="ECO:0000256" key="5">
    <source>
        <dbReference type="ARBA" id="ARBA00023125"/>
    </source>
</evidence>
<dbReference type="GO" id="GO:0003677">
    <property type="term" value="F:DNA binding"/>
    <property type="evidence" value="ECO:0007669"/>
    <property type="project" value="UniProtKB-KW"/>
</dbReference>
<proteinExistence type="inferred from homology"/>
<evidence type="ECO:0000256" key="4">
    <source>
        <dbReference type="ARBA" id="ARBA00022833"/>
    </source>
</evidence>
<evidence type="ECO:0000256" key="3">
    <source>
        <dbReference type="ARBA" id="ARBA00022771"/>
    </source>
</evidence>
<feature type="domain" description="Replication factor A C-terminal" evidence="7">
    <location>
        <begin position="9"/>
        <end position="95"/>
    </location>
</feature>
<dbReference type="InterPro" id="IPR012340">
    <property type="entry name" value="NA-bd_OB-fold"/>
</dbReference>
<dbReference type="PANTHER" id="PTHR35537:SF1">
    <property type="entry name" value="DNA DAMAGE-INDUCED APOPTOSIS SUPPRESSOR PROTEIN"/>
    <property type="match status" value="1"/>
</dbReference>
<dbReference type="InterPro" id="IPR047192">
    <property type="entry name" value="Euk_RPA1_DBD_C"/>
</dbReference>
<evidence type="ECO:0000256" key="2">
    <source>
        <dbReference type="ARBA" id="ARBA00022723"/>
    </source>
</evidence>
<keyword evidence="9" id="KW-1185">Reference proteome</keyword>
<dbReference type="Gene3D" id="2.40.50.140">
    <property type="entry name" value="Nucleic acid-binding proteins"/>
    <property type="match status" value="1"/>
</dbReference>
<dbReference type="RefSeq" id="XP_030414275.1">
    <property type="nucleotide sequence ID" value="XM_030558415.1"/>
</dbReference>
<keyword evidence="5" id="KW-0238">DNA-binding</keyword>
<dbReference type="GeneID" id="115649467"/>
<reference evidence="8" key="2">
    <citation type="submission" date="2025-09" db="UniProtKB">
        <authorList>
            <consortium name="Ensembl"/>
        </authorList>
    </citation>
    <scope>IDENTIFICATION</scope>
</reference>
<evidence type="ECO:0000256" key="6">
    <source>
        <dbReference type="SAM" id="MobiDB-lite"/>
    </source>
</evidence>
<keyword evidence="4" id="KW-0862">Zinc</keyword>
<dbReference type="RefSeq" id="XP_030414279.1">
    <property type="nucleotide sequence ID" value="XM_030558419.1"/>
</dbReference>
<dbReference type="Proteomes" id="UP000694390">
    <property type="component" value="Unassembled WGS sequence"/>
</dbReference>
<name>A0A8C4VKX7_9SAUR</name>
<dbReference type="GO" id="GO:0005737">
    <property type="term" value="C:cytoplasm"/>
    <property type="evidence" value="ECO:0007669"/>
    <property type="project" value="TreeGrafter"/>
</dbReference>
<dbReference type="RefSeq" id="XP_030414269.1">
    <property type="nucleotide sequence ID" value="XM_030558409.1"/>
</dbReference>
<evidence type="ECO:0000259" key="7">
    <source>
        <dbReference type="Pfam" id="PF08646"/>
    </source>
</evidence>
<reference evidence="8" key="1">
    <citation type="submission" date="2025-08" db="UniProtKB">
        <authorList>
            <consortium name="Ensembl"/>
        </authorList>
    </citation>
    <scope>IDENTIFICATION</scope>
</reference>
<feature type="region of interest" description="Disordered" evidence="6">
    <location>
        <begin position="809"/>
        <end position="829"/>
    </location>
</feature>
<evidence type="ECO:0000313" key="8">
    <source>
        <dbReference type="Ensembl" id="ENSGEVP00005002419.1"/>
    </source>
</evidence>
<dbReference type="GO" id="GO:1902230">
    <property type="term" value="P:negative regulation of intrinsic apoptotic signaling pathway in response to DNA damage"/>
    <property type="evidence" value="ECO:0007669"/>
    <property type="project" value="InterPro"/>
</dbReference>
<dbReference type="Ensembl" id="ENSGEVT00005002540.1">
    <property type="protein sequence ID" value="ENSGEVP00005002419.1"/>
    <property type="gene ID" value="ENSGEVG00005001827.1"/>
</dbReference>
<gene>
    <name evidence="8" type="primary">DDIAS</name>
</gene>
<evidence type="ECO:0000256" key="1">
    <source>
        <dbReference type="ARBA" id="ARBA00005690"/>
    </source>
</evidence>
<dbReference type="CDD" id="cd04476">
    <property type="entry name" value="RPA1_DBD_C"/>
    <property type="match status" value="1"/>
</dbReference>